<feature type="signal peptide" evidence="1">
    <location>
        <begin position="1"/>
        <end position="24"/>
    </location>
</feature>
<organism evidence="2">
    <name type="scientific">Ornithinibacillus sp. 4-3</name>
    <dbReference type="NCBI Taxonomy" id="3231488"/>
    <lineage>
        <taxon>Bacteria</taxon>
        <taxon>Bacillati</taxon>
        <taxon>Bacillota</taxon>
        <taxon>Bacilli</taxon>
        <taxon>Bacillales</taxon>
        <taxon>Bacillaceae</taxon>
        <taxon>Ornithinibacillus</taxon>
    </lineage>
</organism>
<dbReference type="RefSeq" id="WP_368654120.1">
    <property type="nucleotide sequence ID" value="NZ_CP162599.1"/>
</dbReference>
<evidence type="ECO:0000313" key="2">
    <source>
        <dbReference type="EMBL" id="XDK33439.1"/>
    </source>
</evidence>
<gene>
    <name evidence="2" type="ORF">AB4Y30_03525</name>
</gene>
<accession>A0AB39HRT6</accession>
<feature type="chain" id="PRO_5044262031" evidence="1">
    <location>
        <begin position="25"/>
        <end position="188"/>
    </location>
</feature>
<dbReference type="AlphaFoldDB" id="A0AB39HRT6"/>
<dbReference type="EMBL" id="CP162599">
    <property type="protein sequence ID" value="XDK33439.1"/>
    <property type="molecule type" value="Genomic_DNA"/>
</dbReference>
<evidence type="ECO:0000256" key="1">
    <source>
        <dbReference type="SAM" id="SignalP"/>
    </source>
</evidence>
<protein>
    <submittedName>
        <fullName evidence="2">Uncharacterized protein</fullName>
    </submittedName>
</protein>
<proteinExistence type="predicted"/>
<keyword evidence="1" id="KW-0732">Signal</keyword>
<name>A0AB39HRT6_9BACI</name>
<sequence>MKFKVFLFTVVILASVISPNTSSASEIDNEHESGLELTENHEIDMEKEFDEIEVLFNELDAQAGLDPDQITPFNFTLPLPVYFAKIVDLAEGETQMTVKANTIEGKGTTKGLKLTTVTSATTALKNFTTGAEKHGDKKTAIAKFTSTSTTSMNRASGLNDYANVTIHTATHQGVLYDARTANRAVDLN</sequence>
<reference evidence="2" key="1">
    <citation type="submission" date="2024-07" db="EMBL/GenBank/DDBJ databases">
        <title>Halotolerant mesophilic bacterium Ornithinibacillus sp. 4-3, sp. nov., isolated from soil.</title>
        <authorList>
            <person name="Sidarenka A.V."/>
            <person name="Guliayeva D.E."/>
            <person name="Leanovich S.I."/>
            <person name="Hileuskaya K.S."/>
            <person name="Akhremchuk A.E."/>
            <person name="Sikolenko M.A."/>
            <person name="Valentovich L.N."/>
        </authorList>
    </citation>
    <scope>NUCLEOTIDE SEQUENCE</scope>
    <source>
        <strain evidence="2">4-3</strain>
    </source>
</reference>